<evidence type="ECO:0000313" key="3">
    <source>
        <dbReference type="Proteomes" id="UP000602905"/>
    </source>
</evidence>
<dbReference type="OrthoDB" id="3265784at2759"/>
<reference evidence="2" key="1">
    <citation type="submission" date="2020-09" db="EMBL/GenBank/DDBJ databases">
        <title>Comparative genome analyses of four rice-infecting Rhizoctonia solani isolates reveal extensive enrichment of homogalacturonan modification genes.</title>
        <authorList>
            <person name="Lee D.-Y."/>
            <person name="Jeon J."/>
            <person name="Kim K.-T."/>
            <person name="Cheong K."/>
            <person name="Song H."/>
            <person name="Choi G."/>
            <person name="Ko J."/>
            <person name="Opiyo S.O."/>
            <person name="Zuo S."/>
            <person name="Madhav S."/>
            <person name="Lee Y.-H."/>
            <person name="Wang G.-L."/>
        </authorList>
    </citation>
    <scope>NUCLEOTIDE SEQUENCE</scope>
    <source>
        <strain evidence="2">AG1-IA WGL</strain>
    </source>
</reference>
<feature type="non-terminal residue" evidence="2">
    <location>
        <position position="1"/>
    </location>
</feature>
<feature type="region of interest" description="Disordered" evidence="1">
    <location>
        <begin position="62"/>
        <end position="116"/>
    </location>
</feature>
<evidence type="ECO:0000313" key="2">
    <source>
        <dbReference type="EMBL" id="KAF8715309.1"/>
    </source>
</evidence>
<organism evidence="2 3">
    <name type="scientific">Rhizoctonia solani</name>
    <dbReference type="NCBI Taxonomy" id="456999"/>
    <lineage>
        <taxon>Eukaryota</taxon>
        <taxon>Fungi</taxon>
        <taxon>Dikarya</taxon>
        <taxon>Basidiomycota</taxon>
        <taxon>Agaricomycotina</taxon>
        <taxon>Agaricomycetes</taxon>
        <taxon>Cantharellales</taxon>
        <taxon>Ceratobasidiaceae</taxon>
        <taxon>Rhizoctonia</taxon>
    </lineage>
</organism>
<accession>A0A8H7I4U2</accession>
<gene>
    <name evidence="2" type="ORF">RHS03_00004</name>
</gene>
<feature type="compositionally biased region" description="Basic and acidic residues" evidence="1">
    <location>
        <begin position="62"/>
        <end position="80"/>
    </location>
</feature>
<name>A0A8H7I4U2_9AGAM</name>
<protein>
    <submittedName>
        <fullName evidence="2">Uncharacterized protein</fullName>
    </submittedName>
</protein>
<feature type="compositionally biased region" description="Polar residues" evidence="1">
    <location>
        <begin position="81"/>
        <end position="93"/>
    </location>
</feature>
<dbReference type="EMBL" id="JACYCD010000002">
    <property type="protein sequence ID" value="KAF8715309.1"/>
    <property type="molecule type" value="Genomic_DNA"/>
</dbReference>
<comment type="caution">
    <text evidence="2">The sequence shown here is derived from an EMBL/GenBank/DDBJ whole genome shotgun (WGS) entry which is preliminary data.</text>
</comment>
<dbReference type="AlphaFoldDB" id="A0A8H7I4U2"/>
<feature type="compositionally biased region" description="Pro residues" evidence="1">
    <location>
        <begin position="96"/>
        <end position="105"/>
    </location>
</feature>
<evidence type="ECO:0000256" key="1">
    <source>
        <dbReference type="SAM" id="MobiDB-lite"/>
    </source>
</evidence>
<proteinExistence type="predicted"/>
<feature type="region of interest" description="Disordered" evidence="1">
    <location>
        <begin position="1"/>
        <end position="38"/>
    </location>
</feature>
<feature type="compositionally biased region" description="Basic and acidic residues" evidence="1">
    <location>
        <begin position="21"/>
        <end position="38"/>
    </location>
</feature>
<sequence>MEIDNNLQEGASDIRGICIDKPGELDNKETCTPESQRNNRVEDIIAGLDCCNEAYEHEHPGFNDTIGHDAHELDGEHSDLSEQSNHLQGSWYQVPTPLPSPPCSPLPKQDNPELSEDKEGYLNVDAIDLQEYKQWHAEDHLGKEVDMFAATLEDEEIDSIVMLAIQQFGTVTQSNYERI</sequence>
<dbReference type="Proteomes" id="UP000602905">
    <property type="component" value="Unassembled WGS sequence"/>
</dbReference>